<dbReference type="SUPFAM" id="SSF48371">
    <property type="entry name" value="ARM repeat"/>
    <property type="match status" value="1"/>
</dbReference>
<dbReference type="InterPro" id="IPR016024">
    <property type="entry name" value="ARM-type_fold"/>
</dbReference>
<keyword evidence="4" id="KW-0812">Transmembrane</keyword>
<evidence type="ECO:0000256" key="2">
    <source>
        <dbReference type="PROSITE-ProRule" id="PRU00103"/>
    </source>
</evidence>
<feature type="compositionally biased region" description="Basic and acidic residues" evidence="3">
    <location>
        <begin position="399"/>
        <end position="409"/>
    </location>
</feature>
<reference evidence="6" key="1">
    <citation type="submission" date="2016-11" db="UniProtKB">
        <authorList>
            <consortium name="WormBaseParasite"/>
        </authorList>
    </citation>
    <scope>IDENTIFICATION</scope>
</reference>
<evidence type="ECO:0000313" key="5">
    <source>
        <dbReference type="Proteomes" id="UP000095283"/>
    </source>
</evidence>
<feature type="transmembrane region" description="Helical" evidence="4">
    <location>
        <begin position="188"/>
        <end position="210"/>
    </location>
</feature>
<feature type="repeat" description="HEAT" evidence="2">
    <location>
        <begin position="484"/>
        <end position="522"/>
    </location>
</feature>
<dbReference type="GO" id="GO:0019888">
    <property type="term" value="F:protein phosphatase regulator activity"/>
    <property type="evidence" value="ECO:0007669"/>
    <property type="project" value="TreeGrafter"/>
</dbReference>
<dbReference type="PROSITE" id="PS50077">
    <property type="entry name" value="HEAT_REPEAT"/>
    <property type="match status" value="1"/>
</dbReference>
<dbReference type="Gene3D" id="1.25.10.10">
    <property type="entry name" value="Leucine-rich Repeat Variant"/>
    <property type="match status" value="1"/>
</dbReference>
<dbReference type="WBParaSite" id="Hba_19138">
    <property type="protein sequence ID" value="Hba_19138"/>
    <property type="gene ID" value="Hba_19138"/>
</dbReference>
<dbReference type="PANTHER" id="PTHR10648:SF1">
    <property type="entry name" value="SERINE_THREONINE-PROTEIN PHOSPHATASE 4 REGULATORY SUBUNIT 1"/>
    <property type="match status" value="1"/>
</dbReference>
<keyword evidence="4" id="KW-0472">Membrane</keyword>
<protein>
    <submittedName>
        <fullName evidence="6">HEAT repeat-containing protein</fullName>
    </submittedName>
</protein>
<dbReference type="AlphaFoldDB" id="A0A1I7XN24"/>
<accession>A0A1I7XN24</accession>
<feature type="transmembrane region" description="Helical" evidence="4">
    <location>
        <begin position="158"/>
        <end position="181"/>
    </location>
</feature>
<organism evidence="5 6">
    <name type="scientific">Heterorhabditis bacteriophora</name>
    <name type="common">Entomopathogenic nematode worm</name>
    <dbReference type="NCBI Taxonomy" id="37862"/>
    <lineage>
        <taxon>Eukaryota</taxon>
        <taxon>Metazoa</taxon>
        <taxon>Ecdysozoa</taxon>
        <taxon>Nematoda</taxon>
        <taxon>Chromadorea</taxon>
        <taxon>Rhabditida</taxon>
        <taxon>Rhabditina</taxon>
        <taxon>Rhabditomorpha</taxon>
        <taxon>Strongyloidea</taxon>
        <taxon>Heterorhabditidae</taxon>
        <taxon>Heterorhabditis</taxon>
    </lineage>
</organism>
<evidence type="ECO:0000256" key="3">
    <source>
        <dbReference type="SAM" id="MobiDB-lite"/>
    </source>
</evidence>
<dbReference type="InterPro" id="IPR021133">
    <property type="entry name" value="HEAT_type_2"/>
</dbReference>
<dbReference type="GO" id="GO:0005737">
    <property type="term" value="C:cytoplasm"/>
    <property type="evidence" value="ECO:0007669"/>
    <property type="project" value="TreeGrafter"/>
</dbReference>
<feature type="region of interest" description="Disordered" evidence="3">
    <location>
        <begin position="370"/>
        <end position="409"/>
    </location>
</feature>
<keyword evidence="4" id="KW-1133">Transmembrane helix</keyword>
<name>A0A1I7XN24_HETBA</name>
<dbReference type="PANTHER" id="PTHR10648">
    <property type="entry name" value="SERINE/THREONINE-PROTEIN PHOSPHATASE PP2A 65 KDA REGULATORY SUBUNIT"/>
    <property type="match status" value="1"/>
</dbReference>
<keyword evidence="1" id="KW-0677">Repeat</keyword>
<evidence type="ECO:0000313" key="6">
    <source>
        <dbReference type="WBParaSite" id="Hba_19138"/>
    </source>
</evidence>
<dbReference type="Proteomes" id="UP000095283">
    <property type="component" value="Unplaced"/>
</dbReference>
<proteinExistence type="predicted"/>
<dbReference type="InterPro" id="IPR011989">
    <property type="entry name" value="ARM-like"/>
</dbReference>
<evidence type="ECO:0000256" key="4">
    <source>
        <dbReference type="SAM" id="Phobius"/>
    </source>
</evidence>
<keyword evidence="5" id="KW-1185">Reference proteome</keyword>
<sequence>MLFETRLFRPCSAWLKWEATEWMIGEWKSPREISVLSLSSIELLQAAVSIFGELPRLFGERFTELKIFQTVLLDDNSIYYNQLALINLVYLGNKKCGADVCSSLFHTCCIFVMTPIGVCGKQWARYSWKWLVTHRGHLAALCLLKDTLNCYTILLDGYATLLFKNWVLSLQHLLILILLDYKSRMDRFIYTIISLCSTIVYYDIAILSVLNGLQNMLASWNSGQKNSTIHSAPPSVIEDEEGPSMSIAAKCNSSDDLSKIGLDSTDNDRVYEDNDENMELDTTQVVEDEEHIVEEESLRKGMANKSDAKYQSISESFSQLSYWSTDYDAFSIDDEELMTFGSSDTILQATNFLERRFDVLYVSPENKLSQTSPIISPRKSRNMTRSNRSEGSEEDTTLNEEREEMKMDDTSDLFKDCRGIDEEDEIEGRTEYRDIQKIVPQELVDNFMSMVLPGGVCDSDINRHCAHNFPAVAYTLGRANWPQLKDTYNRLASDDQWRVRVSIANSIHEMAAIVGSQSTDNDLLPVFNAFREDVPEVRAGVLKHLFEFYKACLSLLLLYIIVTECLTPSTRKAMIDILPQFMPMDNSMLHGNWRFRLEFARQCNKLCDIYGVEEINRTMSAIALTLANDRVAEVRKEAVLLLSQILARLVDHEWAETDLFVQDLVNGFAKTQKWTRRQTFAFVCERVLIDHSLSIEQFRYFLLSHLSAMACDNVANVRIAVCRALSLCDPSLYSPPLHFEITPPVGDVLSRLMDDDDMDVARSARVACGKQLTREIVDITLRGLRIREKEETLLETRMIDNYEEVDMSMSPNKSSEA</sequence>
<dbReference type="InterPro" id="IPR051023">
    <property type="entry name" value="PP2A_Regulatory_Subunit_A"/>
</dbReference>
<evidence type="ECO:0000256" key="1">
    <source>
        <dbReference type="ARBA" id="ARBA00022737"/>
    </source>
</evidence>